<feature type="repeat" description="ANK" evidence="3">
    <location>
        <begin position="170"/>
        <end position="202"/>
    </location>
</feature>
<evidence type="ECO:0000313" key="6">
    <source>
        <dbReference type="RefSeq" id="XP_022079969.1"/>
    </source>
</evidence>
<dbReference type="SMART" id="SM00248">
    <property type="entry name" value="ANK"/>
    <property type="match status" value="3"/>
</dbReference>
<evidence type="ECO:0000313" key="5">
    <source>
        <dbReference type="Proteomes" id="UP000694845"/>
    </source>
</evidence>
<sequence length="270" mass="29247">CFKAIEWLRTAAESFLERNQIPLESFGFLALAVFVAVTFIWCISNGCKHASGVESPRSTKVVSIFELAKTVHHPGHAGQVKALVSKLQFDVNFPIPQSGMTLFLYACISGHKDLVNFLLERGGDVSVANNDGDTCLYLATFACAGSPSQDLSILELLISAGCDVNAQNHKGNTALHWAASKGDINIIKLLLINGANPNIRNSIGMYPISMATNAGYLKAGKLLKISLPDPSTPRDMFEPHTPLSVRLGLLSPRKDHLALSPRPKKRINLS</sequence>
<keyword evidence="4" id="KW-0812">Transmembrane</keyword>
<dbReference type="PROSITE" id="PS50088">
    <property type="entry name" value="ANK_REPEAT"/>
    <property type="match status" value="2"/>
</dbReference>
<dbReference type="OMA" id="NPHVWDI"/>
<keyword evidence="2 3" id="KW-0040">ANK repeat</keyword>
<dbReference type="Pfam" id="PF12796">
    <property type="entry name" value="Ank_2"/>
    <property type="match status" value="2"/>
</dbReference>
<keyword evidence="5" id="KW-1185">Reference proteome</keyword>
<evidence type="ECO:0000256" key="2">
    <source>
        <dbReference type="ARBA" id="ARBA00023043"/>
    </source>
</evidence>
<keyword evidence="4" id="KW-0472">Membrane</keyword>
<dbReference type="RefSeq" id="XP_022079969.1">
    <property type="nucleotide sequence ID" value="XM_022224277.1"/>
</dbReference>
<dbReference type="SUPFAM" id="SSF48403">
    <property type="entry name" value="Ankyrin repeat"/>
    <property type="match status" value="1"/>
</dbReference>
<dbReference type="AlphaFoldDB" id="A0A8B7XGR3"/>
<dbReference type="OrthoDB" id="194358at2759"/>
<evidence type="ECO:0000256" key="4">
    <source>
        <dbReference type="SAM" id="Phobius"/>
    </source>
</evidence>
<organism evidence="5 6">
    <name type="scientific">Acanthaster planci</name>
    <name type="common">Crown-of-thorns starfish</name>
    <dbReference type="NCBI Taxonomy" id="133434"/>
    <lineage>
        <taxon>Eukaryota</taxon>
        <taxon>Metazoa</taxon>
        <taxon>Echinodermata</taxon>
        <taxon>Eleutherozoa</taxon>
        <taxon>Asterozoa</taxon>
        <taxon>Asteroidea</taxon>
        <taxon>Valvatacea</taxon>
        <taxon>Valvatida</taxon>
        <taxon>Acanthasteridae</taxon>
        <taxon>Acanthaster</taxon>
    </lineage>
</organism>
<dbReference type="PANTHER" id="PTHR24171">
    <property type="entry name" value="ANKYRIN REPEAT DOMAIN-CONTAINING PROTEIN 39-RELATED"/>
    <property type="match status" value="1"/>
</dbReference>
<gene>
    <name evidence="6" type="primary">LOC110973434</name>
</gene>
<dbReference type="Gene3D" id="1.25.40.20">
    <property type="entry name" value="Ankyrin repeat-containing domain"/>
    <property type="match status" value="2"/>
</dbReference>
<dbReference type="GeneID" id="110973434"/>
<name>A0A8B7XGR3_ACAPL</name>
<protein>
    <submittedName>
        <fullName evidence="6">Sex-determining protein fem-1-like</fullName>
    </submittedName>
</protein>
<keyword evidence="4" id="KW-1133">Transmembrane helix</keyword>
<evidence type="ECO:0000256" key="3">
    <source>
        <dbReference type="PROSITE-ProRule" id="PRU00023"/>
    </source>
</evidence>
<dbReference type="InterPro" id="IPR002110">
    <property type="entry name" value="Ankyrin_rpt"/>
</dbReference>
<reference evidence="6" key="1">
    <citation type="submission" date="2025-08" db="UniProtKB">
        <authorList>
            <consortium name="RefSeq"/>
        </authorList>
    </citation>
    <scope>IDENTIFICATION</scope>
</reference>
<feature type="repeat" description="ANK" evidence="3">
    <location>
        <begin position="98"/>
        <end position="130"/>
    </location>
</feature>
<dbReference type="Proteomes" id="UP000694845">
    <property type="component" value="Unplaced"/>
</dbReference>
<accession>A0A8B7XGR3</accession>
<proteinExistence type="predicted"/>
<keyword evidence="1" id="KW-0677">Repeat</keyword>
<evidence type="ECO:0000256" key="1">
    <source>
        <dbReference type="ARBA" id="ARBA00022737"/>
    </source>
</evidence>
<feature type="transmembrane region" description="Helical" evidence="4">
    <location>
        <begin position="21"/>
        <end position="41"/>
    </location>
</feature>
<dbReference type="InterPro" id="IPR036770">
    <property type="entry name" value="Ankyrin_rpt-contain_sf"/>
</dbReference>
<dbReference type="PROSITE" id="PS50297">
    <property type="entry name" value="ANK_REP_REGION"/>
    <property type="match status" value="2"/>
</dbReference>
<feature type="non-terminal residue" evidence="6">
    <location>
        <position position="1"/>
    </location>
</feature>
<dbReference type="KEGG" id="aplc:110973434"/>